<evidence type="ECO:0000313" key="2">
    <source>
        <dbReference type="Proteomes" id="UP000278756"/>
    </source>
</evidence>
<dbReference type="OrthoDB" id="9855613at2"/>
<dbReference type="RefSeq" id="WP_126420326.1">
    <property type="nucleotide sequence ID" value="NZ_AP018827.1"/>
</dbReference>
<gene>
    <name evidence="1" type="ORF">EM6_0668</name>
</gene>
<sequence length="104" mass="11332">MQTHPSLIERSVGATLCAFTRRDLPPEEAELELVEIIASQIDGKTDYAMAVIGYYVRQMLKALAARQMDLADAFDAVVDAAACATSGHMQAALKLSEPVSRLRH</sequence>
<protein>
    <submittedName>
        <fullName evidence="1">Uncharacterized protein</fullName>
    </submittedName>
</protein>
<reference evidence="2" key="1">
    <citation type="journal article" date="2017" name="Biotechnol. Biofuels">
        <title>Evaluation of environmental bacterial communities as a factor affecting the growth of duckweed Lemna minor.</title>
        <authorList>
            <person name="Ishizawa H."/>
            <person name="Kuroda M."/>
            <person name="Morikawa M."/>
            <person name="Ike M."/>
        </authorList>
    </citation>
    <scope>NUCLEOTIDE SEQUENCE [LARGE SCALE GENOMIC DNA]</scope>
    <source>
        <strain evidence="2">M6</strain>
    </source>
</reference>
<proteinExistence type="predicted"/>
<accession>A0A3G9FYF9</accession>
<dbReference type="Proteomes" id="UP000278756">
    <property type="component" value="Chromosome 1"/>
</dbReference>
<evidence type="ECO:0000313" key="1">
    <source>
        <dbReference type="EMBL" id="BBF80090.1"/>
    </source>
</evidence>
<organism evidence="1 2">
    <name type="scientific">Asticcacaulis excentricus</name>
    <dbReference type="NCBI Taxonomy" id="78587"/>
    <lineage>
        <taxon>Bacteria</taxon>
        <taxon>Pseudomonadati</taxon>
        <taxon>Pseudomonadota</taxon>
        <taxon>Alphaproteobacteria</taxon>
        <taxon>Caulobacterales</taxon>
        <taxon>Caulobacteraceae</taxon>
        <taxon>Asticcacaulis</taxon>
    </lineage>
</organism>
<dbReference type="AlphaFoldDB" id="A0A3G9FYF9"/>
<reference evidence="2" key="2">
    <citation type="journal article" date="2017" name="Plant Physiol. Biochem.">
        <title>Differential oxidative and antioxidative response of duckweed Lemna minor toward plant growth promoting/inhibiting bacteria.</title>
        <authorList>
            <person name="Ishizawa H."/>
            <person name="Kuroda M."/>
            <person name="Morikawa M."/>
            <person name="Ike M."/>
        </authorList>
    </citation>
    <scope>NUCLEOTIDE SEQUENCE [LARGE SCALE GENOMIC DNA]</scope>
    <source>
        <strain evidence="2">M6</strain>
    </source>
</reference>
<name>A0A3G9FYF9_9CAUL</name>
<dbReference type="EMBL" id="AP018827">
    <property type="protein sequence ID" value="BBF80090.1"/>
    <property type="molecule type" value="Genomic_DNA"/>
</dbReference>